<dbReference type="AlphaFoldDB" id="A0A2U1N5N6"/>
<dbReference type="Proteomes" id="UP000245207">
    <property type="component" value="Unassembled WGS sequence"/>
</dbReference>
<keyword evidence="2" id="KW-1185">Reference proteome</keyword>
<evidence type="ECO:0000313" key="1">
    <source>
        <dbReference type="EMBL" id="PWA68828.1"/>
    </source>
</evidence>
<reference evidence="1 2" key="1">
    <citation type="journal article" date="2018" name="Mol. Plant">
        <title>The genome of Artemisia annua provides insight into the evolution of Asteraceae family and artemisinin biosynthesis.</title>
        <authorList>
            <person name="Shen Q."/>
            <person name="Zhang L."/>
            <person name="Liao Z."/>
            <person name="Wang S."/>
            <person name="Yan T."/>
            <person name="Shi P."/>
            <person name="Liu M."/>
            <person name="Fu X."/>
            <person name="Pan Q."/>
            <person name="Wang Y."/>
            <person name="Lv Z."/>
            <person name="Lu X."/>
            <person name="Zhang F."/>
            <person name="Jiang W."/>
            <person name="Ma Y."/>
            <person name="Chen M."/>
            <person name="Hao X."/>
            <person name="Li L."/>
            <person name="Tang Y."/>
            <person name="Lv G."/>
            <person name="Zhou Y."/>
            <person name="Sun X."/>
            <person name="Brodelius P.E."/>
            <person name="Rose J.K.C."/>
            <person name="Tang K."/>
        </authorList>
    </citation>
    <scope>NUCLEOTIDE SEQUENCE [LARGE SCALE GENOMIC DNA]</scope>
    <source>
        <strain evidence="2">cv. Huhao1</strain>
        <tissue evidence="1">Leaf</tissue>
    </source>
</reference>
<gene>
    <name evidence="1" type="ORF">CTI12_AA304960</name>
</gene>
<sequence length="75" mass="8226">MTKSKTIEIELGSSLPSNNWLARSKSRAGLCGLSEGSSHMVPKVGGTALGWFHRAATTPRSRQWKDNELGLFRLI</sequence>
<comment type="caution">
    <text evidence="1">The sequence shown here is derived from an EMBL/GenBank/DDBJ whole genome shotgun (WGS) entry which is preliminary data.</text>
</comment>
<accession>A0A2U1N5N6</accession>
<dbReference type="OrthoDB" id="1731691at2759"/>
<name>A0A2U1N5N6_ARTAN</name>
<organism evidence="1 2">
    <name type="scientific">Artemisia annua</name>
    <name type="common">Sweet wormwood</name>
    <dbReference type="NCBI Taxonomy" id="35608"/>
    <lineage>
        <taxon>Eukaryota</taxon>
        <taxon>Viridiplantae</taxon>
        <taxon>Streptophyta</taxon>
        <taxon>Embryophyta</taxon>
        <taxon>Tracheophyta</taxon>
        <taxon>Spermatophyta</taxon>
        <taxon>Magnoliopsida</taxon>
        <taxon>eudicotyledons</taxon>
        <taxon>Gunneridae</taxon>
        <taxon>Pentapetalae</taxon>
        <taxon>asterids</taxon>
        <taxon>campanulids</taxon>
        <taxon>Asterales</taxon>
        <taxon>Asteraceae</taxon>
        <taxon>Asteroideae</taxon>
        <taxon>Anthemideae</taxon>
        <taxon>Artemisiinae</taxon>
        <taxon>Artemisia</taxon>
    </lineage>
</organism>
<protein>
    <submittedName>
        <fullName evidence="1">Uncharacterized protein</fullName>
    </submittedName>
</protein>
<dbReference type="EMBL" id="PKPP01003559">
    <property type="protein sequence ID" value="PWA68828.1"/>
    <property type="molecule type" value="Genomic_DNA"/>
</dbReference>
<evidence type="ECO:0000313" key="2">
    <source>
        <dbReference type="Proteomes" id="UP000245207"/>
    </source>
</evidence>
<proteinExistence type="predicted"/>